<organism evidence="2 3">
    <name type="scientific">Jeotgalibacillus marinus</name>
    <dbReference type="NCBI Taxonomy" id="86667"/>
    <lineage>
        <taxon>Bacteria</taxon>
        <taxon>Bacillati</taxon>
        <taxon>Bacillota</taxon>
        <taxon>Bacilli</taxon>
        <taxon>Bacillales</taxon>
        <taxon>Caryophanaceae</taxon>
        <taxon>Jeotgalibacillus</taxon>
    </lineage>
</organism>
<proteinExistence type="predicted"/>
<dbReference type="SUPFAM" id="SSF51695">
    <property type="entry name" value="PLC-like phosphodiesterases"/>
    <property type="match status" value="1"/>
</dbReference>
<name>A0ABV3PZF4_9BACL</name>
<dbReference type="Pfam" id="PF03009">
    <property type="entry name" value="GDPD"/>
    <property type="match status" value="1"/>
</dbReference>
<keyword evidence="3" id="KW-1185">Reference proteome</keyword>
<gene>
    <name evidence="2" type="ORF">AB1471_00980</name>
</gene>
<sequence>MTQIFAHRGSSGMYPENTMRAFKEAEKTGCEGIELDVQRTKDGVLVVIHDEFVNRTTNGRGAVASLTLKEIKELDASYNKKTWFSHNRIPTLDEVFQWLQGNQLICNVELKNNKVRYRGMEEEVLQKIAAFKLDDRIILSSFNHQSIILLHELDPTASIAPIYSKKGVNPLLLATTTHACAVHANYRVMTQAQMESCQRAKVPVRLYTINQEPLLEQWMNMGVSGVITDFPERAMVVRNNLLN</sequence>
<dbReference type="Gene3D" id="3.20.20.190">
    <property type="entry name" value="Phosphatidylinositol (PI) phosphodiesterase"/>
    <property type="match status" value="1"/>
</dbReference>
<evidence type="ECO:0000259" key="1">
    <source>
        <dbReference type="PROSITE" id="PS51704"/>
    </source>
</evidence>
<dbReference type="CDD" id="cd08563">
    <property type="entry name" value="GDPD_TtGDE_like"/>
    <property type="match status" value="1"/>
</dbReference>
<dbReference type="InterPro" id="IPR030395">
    <property type="entry name" value="GP_PDE_dom"/>
</dbReference>
<dbReference type="RefSeq" id="WP_367777645.1">
    <property type="nucleotide sequence ID" value="NZ_JBFMIA010000001.1"/>
</dbReference>
<feature type="domain" description="GP-PDE" evidence="1">
    <location>
        <begin position="2"/>
        <end position="238"/>
    </location>
</feature>
<evidence type="ECO:0000313" key="2">
    <source>
        <dbReference type="EMBL" id="MEW9500366.1"/>
    </source>
</evidence>
<accession>A0ABV3PZF4</accession>
<evidence type="ECO:0000313" key="3">
    <source>
        <dbReference type="Proteomes" id="UP001556040"/>
    </source>
</evidence>
<dbReference type="InterPro" id="IPR017946">
    <property type="entry name" value="PLC-like_Pdiesterase_TIM-brl"/>
</dbReference>
<dbReference type="EMBL" id="JBFMIA010000001">
    <property type="protein sequence ID" value="MEW9500366.1"/>
    <property type="molecule type" value="Genomic_DNA"/>
</dbReference>
<dbReference type="Proteomes" id="UP001556040">
    <property type="component" value="Unassembled WGS sequence"/>
</dbReference>
<dbReference type="PROSITE" id="PS51704">
    <property type="entry name" value="GP_PDE"/>
    <property type="match status" value="1"/>
</dbReference>
<protein>
    <submittedName>
        <fullName evidence="2">Glycerophosphodiester phosphodiesterase</fullName>
    </submittedName>
</protein>
<reference evidence="2 3" key="1">
    <citation type="journal article" date="1979" name="Int. J. Syst. Evol. Microbiol.">
        <title>Bacillus globisporus subsp. marinus subsp. nov.</title>
        <authorList>
            <person name="Liu H."/>
        </authorList>
    </citation>
    <scope>NUCLEOTIDE SEQUENCE [LARGE SCALE GENOMIC DNA]</scope>
    <source>
        <strain evidence="2 3">DSM 1297</strain>
    </source>
</reference>
<dbReference type="PANTHER" id="PTHR46211">
    <property type="entry name" value="GLYCEROPHOSPHORYL DIESTER PHOSPHODIESTERASE"/>
    <property type="match status" value="1"/>
</dbReference>
<comment type="caution">
    <text evidence="2">The sequence shown here is derived from an EMBL/GenBank/DDBJ whole genome shotgun (WGS) entry which is preliminary data.</text>
</comment>
<dbReference type="PANTHER" id="PTHR46211:SF1">
    <property type="entry name" value="GLYCEROPHOSPHODIESTER PHOSPHODIESTERASE, CYTOPLASMIC"/>
    <property type="match status" value="1"/>
</dbReference>